<evidence type="ECO:0000313" key="3">
    <source>
        <dbReference type="Proteomes" id="UP000221734"/>
    </source>
</evidence>
<dbReference type="Proteomes" id="UP000221734">
    <property type="component" value="Chromosome Kuenenia_stuttgartiensis_MBR1"/>
</dbReference>
<reference evidence="3" key="1">
    <citation type="submission" date="2017-10" db="EMBL/GenBank/DDBJ databases">
        <authorList>
            <person name="Frank J."/>
        </authorList>
    </citation>
    <scope>NUCLEOTIDE SEQUENCE [LARGE SCALE GENOMIC DNA]</scope>
</reference>
<keyword evidence="1" id="KW-1133">Transmembrane helix</keyword>
<keyword evidence="3" id="KW-1185">Reference proteome</keyword>
<dbReference type="AlphaFoldDB" id="A0A2C9CDF9"/>
<gene>
    <name evidence="2" type="ORF">KSMBR1_1234</name>
</gene>
<protein>
    <submittedName>
        <fullName evidence="2">Uncharacterized protein</fullName>
    </submittedName>
</protein>
<accession>A0A2C9CDF9</accession>
<organism evidence="2 3">
    <name type="scientific">Kuenenia stuttgartiensis</name>
    <dbReference type="NCBI Taxonomy" id="174633"/>
    <lineage>
        <taxon>Bacteria</taxon>
        <taxon>Pseudomonadati</taxon>
        <taxon>Planctomycetota</taxon>
        <taxon>Candidatus Brocadiia</taxon>
        <taxon>Candidatus Brocadiales</taxon>
        <taxon>Candidatus Brocadiaceae</taxon>
        <taxon>Candidatus Kuenenia</taxon>
    </lineage>
</organism>
<feature type="transmembrane region" description="Helical" evidence="1">
    <location>
        <begin position="50"/>
        <end position="79"/>
    </location>
</feature>
<keyword evidence="1" id="KW-0812">Transmembrane</keyword>
<proteinExistence type="predicted"/>
<dbReference type="KEGG" id="kst:KSMBR1_1234"/>
<sequence>MKTRKMIYHLILCILADLVKQEEQTFTSFAKIKIKAVICYIKAIRFIRRICIGIVLLILSLVVMISGFIFLHVAFLYYFPLSKEVKMFVIFSLGIVYFLVPLGVLLYFTSQRFWMKFSKASTLIQKVLDTVSEDKK</sequence>
<evidence type="ECO:0000256" key="1">
    <source>
        <dbReference type="SAM" id="Phobius"/>
    </source>
</evidence>
<dbReference type="EMBL" id="LT934425">
    <property type="protein sequence ID" value="SOH03736.1"/>
    <property type="molecule type" value="Genomic_DNA"/>
</dbReference>
<evidence type="ECO:0000313" key="2">
    <source>
        <dbReference type="EMBL" id="SOH03736.1"/>
    </source>
</evidence>
<name>A0A2C9CDF9_KUEST</name>
<keyword evidence="1" id="KW-0472">Membrane</keyword>
<feature type="transmembrane region" description="Helical" evidence="1">
    <location>
        <begin position="85"/>
        <end position="108"/>
    </location>
</feature>